<keyword evidence="3" id="KW-1133">Transmembrane helix</keyword>
<feature type="compositionally biased region" description="Acidic residues" evidence="2">
    <location>
        <begin position="1026"/>
        <end position="1053"/>
    </location>
</feature>
<accession>A0AAQ3B0R2</accession>
<evidence type="ECO:0000256" key="1">
    <source>
        <dbReference type="SAM" id="Coils"/>
    </source>
</evidence>
<evidence type="ECO:0000256" key="2">
    <source>
        <dbReference type="SAM" id="MobiDB-lite"/>
    </source>
</evidence>
<feature type="region of interest" description="Disordered" evidence="2">
    <location>
        <begin position="1135"/>
        <end position="1253"/>
    </location>
</feature>
<feature type="chain" id="PRO_5042832170" evidence="4">
    <location>
        <begin position="27"/>
        <end position="1581"/>
    </location>
</feature>
<feature type="region of interest" description="Disordered" evidence="2">
    <location>
        <begin position="764"/>
        <end position="914"/>
    </location>
</feature>
<organism evidence="5 6">
    <name type="scientific">Vibrio campbellii</name>
    <dbReference type="NCBI Taxonomy" id="680"/>
    <lineage>
        <taxon>Bacteria</taxon>
        <taxon>Pseudomonadati</taxon>
        <taxon>Pseudomonadota</taxon>
        <taxon>Gammaproteobacteria</taxon>
        <taxon>Vibrionales</taxon>
        <taxon>Vibrionaceae</taxon>
        <taxon>Vibrio</taxon>
    </lineage>
</organism>
<feature type="region of interest" description="Disordered" evidence="2">
    <location>
        <begin position="606"/>
        <end position="658"/>
    </location>
</feature>
<gene>
    <name evidence="5" type="ORF">PUN50_05025</name>
</gene>
<keyword evidence="3" id="KW-0472">Membrane</keyword>
<evidence type="ECO:0000313" key="5">
    <source>
        <dbReference type="EMBL" id="WDG09241.1"/>
    </source>
</evidence>
<feature type="region of interest" description="Disordered" evidence="2">
    <location>
        <begin position="143"/>
        <end position="209"/>
    </location>
</feature>
<feature type="compositionally biased region" description="Acidic residues" evidence="2">
    <location>
        <begin position="1162"/>
        <end position="1182"/>
    </location>
</feature>
<feature type="compositionally biased region" description="Acidic residues" evidence="2">
    <location>
        <begin position="996"/>
        <end position="1012"/>
    </location>
</feature>
<reference evidence="5" key="1">
    <citation type="submission" date="2023-02" db="EMBL/GenBank/DDBJ databases">
        <title>Isolation, identification, and genome analysis of Vibrio campbellii in the Penaeus vannamei larvae stage.</title>
        <authorList>
            <person name="Huang T."/>
            <person name="Zhang B."/>
        </authorList>
    </citation>
    <scope>NUCLEOTIDE SEQUENCE</scope>
    <source>
        <strain evidence="5">20220413_1</strain>
    </source>
</reference>
<feature type="compositionally biased region" description="Acidic residues" evidence="2">
    <location>
        <begin position="847"/>
        <end position="860"/>
    </location>
</feature>
<feature type="compositionally biased region" description="Acidic residues" evidence="2">
    <location>
        <begin position="510"/>
        <end position="519"/>
    </location>
</feature>
<feature type="compositionally biased region" description="Polar residues" evidence="2">
    <location>
        <begin position="863"/>
        <end position="873"/>
    </location>
</feature>
<keyword evidence="4" id="KW-0732">Signal</keyword>
<feature type="compositionally biased region" description="Acidic residues" evidence="2">
    <location>
        <begin position="689"/>
        <end position="702"/>
    </location>
</feature>
<proteinExistence type="predicted"/>
<dbReference type="Gene3D" id="1.20.58.2200">
    <property type="match status" value="1"/>
</dbReference>
<sequence length="1581" mass="173730">MRQNYKRLLAALVLMSATQTSSVVQAEGIRLVGPSGEVQASPSYAEEIERALPAPPKNDQPSRFFGPTGQNETLWSIASELRPSRNVSVQQTLLAIYRINPQAFDNQNIHELIPGSRLRVPSLDQVQSATTEQAVAIMKAHEARLTQPKPKPAQPVKPRVEQPKPVTEVAKPEPKPETVKPELPKPQPIKVVEPTTPVPAVTTSPEGEKQISALKDKLQGSHSELESLEEKNHRLRLMLSEVQSEVETLKTSLNDEERIRSEVEKLLAEERQRVAEQQRMQPSTMDKILSNGWLVGLAALIPGALIALLVVMLLGRRSKAKEEEAATQEQQNVDPLAAPIGLAAADELDEELSLDDDLFGDDDETENLFGQEEQQPEEEDVFGNLDDDDLDFNLEGDDGEDPFAGIGDDGELDVGFDEFDSSSNGIKVNGEEKALGLEEMERALDEVTPELEVLDDDDDAGFDLSDEDGSDALSDDAFAELLAADEPAEALQNDAVDQAMLDDLFADLDGDDLNLDVEDDKSAVSESAFSAGEATDDDIDKLLAQYEQPTSGESDEDVFDELEALSGLTENDSNEEDASALLDELIGEDDGESLNELDPLQELEDIAGLSEEPTIDEDSTDLLDELIGFEDEDSTDDDFDPLDELEKLSGFDGDDTLEDIDENSVDLLDELLSDESVEEEQNETSSEIDPFDELIREDDETEQTAATQSDDDLLASLGFDDLEPAVEEALPQSQPVMDAKPVVDLVDEKAALGLDSGLDIDALLSENQPEAETQSLEQASNDELDSEAAESIADFDSNDFLGDLEDASPEHDPLMTELDELFESNNEALLPSEQERSDFAAELDALIGEEESETDTEEQQFEAPTQDSEVTENTLEEHSSELPEALAPQEETMVEPETEPAPAFTPTPNTVENEFGIPQEEDWLVDEIEPENKIEQEPVAASSTESAIDEEEFNFDELELPEFNEEDALASMADEPALAESEIAEPQAPVAKAEEEFNFDELELPEFNEEDALASMAEEPALAESEISEPEAPAEEEFSFDELELPEFNEEDALASMAEEPALAESEISEPEAPAEEEFSFDELELPEFNEEDALASMAEEPALAESEIVEPEAPVAEAEEEFNFDELEFPEFNEEDALASMAEEPALTESEIAEPEAPIAEAEEEFNFDELELPEFNEEDALASMAEEPALAESEIAEPEASVAQAEEEFNFDELELPEFNEEDALASMAEEPALAESEIAEPEASVAQAEEEFNFDELELPEFNEEDALASMAEEPALAESEIAESQAPVAQAEEEFNFDDFELPEFNEEDALASVTEEVASSDSDTVEPEVVKEHSEVSQAVQQAENDHDALFEVFAQPEAFSADLEPEPSNDLESELDDFEESAMANLLSENAESEVFDGKLDSDTIASAGMDFETMLDVGDDWDGFKLSPENTSSTAEVPEDQREVWSSSEALAQPEIAQENWGEQDDLTDFDPKKNQFMTIDELMAQVDKDGGEFEEQELKLDVGLNEFPDVIGDIGDVDVDTNAEAAGKLDLAKIYLEMNDPQGAIKLLEEAIVYGEDDIRREAKSLIDTINGR</sequence>
<feature type="signal peptide" evidence="4">
    <location>
        <begin position="1"/>
        <end position="26"/>
    </location>
</feature>
<evidence type="ECO:0000313" key="6">
    <source>
        <dbReference type="Proteomes" id="UP001219537"/>
    </source>
</evidence>
<dbReference type="InterPro" id="IPR038440">
    <property type="entry name" value="FimV_C_sf"/>
</dbReference>
<evidence type="ECO:0000256" key="4">
    <source>
        <dbReference type="SAM" id="SignalP"/>
    </source>
</evidence>
<keyword evidence="1" id="KW-0175">Coiled coil</keyword>
<feature type="region of interest" description="Disordered" evidence="2">
    <location>
        <begin position="510"/>
        <end position="557"/>
    </location>
</feature>
<dbReference type="InterPro" id="IPR020011">
    <property type="entry name" value="FimV_C"/>
</dbReference>
<feature type="compositionally biased region" description="Acidic residues" evidence="2">
    <location>
        <begin position="1067"/>
        <end position="1093"/>
    </location>
</feature>
<name>A0AAQ3B0R2_9VIBR</name>
<feature type="region of interest" description="Disordered" evidence="2">
    <location>
        <begin position="970"/>
        <end position="1093"/>
    </location>
</feature>
<feature type="transmembrane region" description="Helical" evidence="3">
    <location>
        <begin position="293"/>
        <end position="314"/>
    </location>
</feature>
<feature type="compositionally biased region" description="Basic and acidic residues" evidence="2">
    <location>
        <begin position="170"/>
        <end position="183"/>
    </location>
</feature>
<feature type="region of interest" description="Disordered" evidence="2">
    <location>
        <begin position="674"/>
        <end position="712"/>
    </location>
</feature>
<feature type="region of interest" description="Disordered" evidence="2">
    <location>
        <begin position="356"/>
        <end position="381"/>
    </location>
</feature>
<feature type="compositionally biased region" description="Acidic residues" evidence="2">
    <location>
        <begin position="356"/>
        <end position="366"/>
    </location>
</feature>
<feature type="compositionally biased region" description="Acidic residues" evidence="2">
    <location>
        <begin position="613"/>
        <end position="643"/>
    </location>
</feature>
<dbReference type="NCBIfam" id="TIGR03505">
    <property type="entry name" value="FimV_core"/>
    <property type="match status" value="1"/>
</dbReference>
<dbReference type="RefSeq" id="WP_274290964.1">
    <property type="nucleotide sequence ID" value="NZ_CP117988.1"/>
</dbReference>
<dbReference type="EMBL" id="CP117988">
    <property type="protein sequence ID" value="WDG09241.1"/>
    <property type="molecule type" value="Genomic_DNA"/>
</dbReference>
<feature type="compositionally biased region" description="Acidic residues" evidence="2">
    <location>
        <begin position="1207"/>
        <end position="1226"/>
    </location>
</feature>
<feature type="coiled-coil region" evidence="1">
    <location>
        <begin position="211"/>
        <end position="280"/>
    </location>
</feature>
<keyword evidence="3" id="KW-0812">Transmembrane</keyword>
<dbReference type="Proteomes" id="UP001219537">
    <property type="component" value="Chromosome 1"/>
</dbReference>
<feature type="compositionally biased region" description="Low complexity" evidence="2">
    <location>
        <begin position="191"/>
        <end position="205"/>
    </location>
</feature>
<feature type="compositionally biased region" description="Polar residues" evidence="2">
    <location>
        <begin position="765"/>
        <end position="779"/>
    </location>
</feature>
<feature type="region of interest" description="Disordered" evidence="2">
    <location>
        <begin position="451"/>
        <end position="472"/>
    </location>
</feature>
<dbReference type="NCBIfam" id="TIGR03504">
    <property type="entry name" value="FimV_Cterm"/>
    <property type="match status" value="1"/>
</dbReference>
<evidence type="ECO:0000256" key="3">
    <source>
        <dbReference type="SAM" id="Phobius"/>
    </source>
</evidence>
<dbReference type="InterPro" id="IPR020012">
    <property type="entry name" value="LysM_FimV"/>
</dbReference>
<protein>
    <submittedName>
        <fullName evidence="5">AAA family ATPase</fullName>
    </submittedName>
</protein>
<feature type="region of interest" description="Disordered" evidence="2">
    <location>
        <begin position="929"/>
        <end position="954"/>
    </location>
</feature>
<feature type="region of interest" description="Disordered" evidence="2">
    <location>
        <begin position="1317"/>
        <end position="1347"/>
    </location>
</feature>